<name>G2X4V1_VERDV</name>
<feature type="chain" id="PRO_5003439350" evidence="2">
    <location>
        <begin position="21"/>
        <end position="106"/>
    </location>
</feature>
<dbReference type="HOGENOM" id="CLU_2225237_0_0_1"/>
<dbReference type="InParanoid" id="G2X4V1"/>
<protein>
    <submittedName>
        <fullName evidence="3">Uncharacterized protein</fullName>
    </submittedName>
</protein>
<keyword evidence="4" id="KW-1185">Reference proteome</keyword>
<feature type="signal peptide" evidence="2">
    <location>
        <begin position="1"/>
        <end position="20"/>
    </location>
</feature>
<organism evidence="3 4">
    <name type="scientific">Verticillium dahliae (strain VdLs.17 / ATCC MYA-4575 / FGSC 10137)</name>
    <name type="common">Verticillium wilt</name>
    <dbReference type="NCBI Taxonomy" id="498257"/>
    <lineage>
        <taxon>Eukaryota</taxon>
        <taxon>Fungi</taxon>
        <taxon>Dikarya</taxon>
        <taxon>Ascomycota</taxon>
        <taxon>Pezizomycotina</taxon>
        <taxon>Sordariomycetes</taxon>
        <taxon>Hypocreomycetidae</taxon>
        <taxon>Glomerellales</taxon>
        <taxon>Plectosphaerellaceae</taxon>
        <taxon>Verticillium</taxon>
    </lineage>
</organism>
<dbReference type="RefSeq" id="XP_009653214.1">
    <property type="nucleotide sequence ID" value="XM_009654919.1"/>
</dbReference>
<evidence type="ECO:0000256" key="2">
    <source>
        <dbReference type="SAM" id="SignalP"/>
    </source>
</evidence>
<dbReference type="Proteomes" id="UP000001611">
    <property type="component" value="Chromosome 4"/>
</dbReference>
<feature type="region of interest" description="Disordered" evidence="1">
    <location>
        <begin position="41"/>
        <end position="106"/>
    </location>
</feature>
<dbReference type="GeneID" id="20706646"/>
<keyword evidence="2" id="KW-0732">Signal</keyword>
<gene>
    <name evidence="3" type="ORF">VDAG_05183</name>
</gene>
<proteinExistence type="predicted"/>
<reference evidence="3 4" key="1">
    <citation type="submission" date="2008-03" db="EMBL/GenBank/DDBJ databases">
        <title>The Genome Sequence of Verticillium dahliae VdLs.17.</title>
        <authorList>
            <consortium name="The Broad Institute Genome Sequencing Platform"/>
            <person name="Ma L.-J.J."/>
            <person name="Klosterman S.J."/>
            <person name="Subbarao K."/>
            <person name="Dobinson K."/>
            <person name="Veronese P."/>
            <person name="Kang S."/>
            <person name="Gold S.E."/>
            <person name="Young S."/>
            <person name="Jaffe D."/>
            <person name="Gnerre S."/>
            <person name="Berlin A."/>
            <person name="Heiman D."/>
            <person name="Hepburn T."/>
            <person name="Sykes S."/>
            <person name="Alvarado L."/>
            <person name="Kodira C.D."/>
            <person name="Lander E."/>
            <person name="Galagan J."/>
            <person name="Nusbaum C."/>
            <person name="Birren B."/>
        </authorList>
    </citation>
    <scope>NUCLEOTIDE SEQUENCE [LARGE SCALE GENOMIC DNA]</scope>
    <source>
        <strain evidence="4">VdLs.17 / ATCC MYA-4575 / FGSC 10137</strain>
    </source>
</reference>
<feature type="compositionally biased region" description="Polar residues" evidence="1">
    <location>
        <begin position="69"/>
        <end position="84"/>
    </location>
</feature>
<feature type="compositionally biased region" description="Basic residues" evidence="1">
    <location>
        <begin position="96"/>
        <end position="106"/>
    </location>
</feature>
<dbReference type="KEGG" id="vda:VDAG_05183"/>
<sequence>MVCPTASSLCTIFLLHHSDAVEMNQTNGNSRLQLAFAPLPPSVPTTAALPVPTVPRRTDDTKVLHPVRSYTQDSSEQKSHQQSLVLPKSPQLLSSQHRKNNHNHSQ</sequence>
<dbReference type="EMBL" id="DS572703">
    <property type="protein sequence ID" value="EGY23745.1"/>
    <property type="molecule type" value="Genomic_DNA"/>
</dbReference>
<dbReference type="AlphaFoldDB" id="G2X4V1"/>
<evidence type="ECO:0000256" key="1">
    <source>
        <dbReference type="SAM" id="MobiDB-lite"/>
    </source>
</evidence>
<feature type="compositionally biased region" description="Low complexity" evidence="1">
    <location>
        <begin position="44"/>
        <end position="55"/>
    </location>
</feature>
<evidence type="ECO:0000313" key="4">
    <source>
        <dbReference type="Proteomes" id="UP000001611"/>
    </source>
</evidence>
<evidence type="ECO:0000313" key="3">
    <source>
        <dbReference type="EMBL" id="EGY23745.1"/>
    </source>
</evidence>
<accession>G2X4V1</accession>